<comment type="caution">
    <text evidence="1">The sequence shown here is derived from an EMBL/GenBank/DDBJ whole genome shotgun (WGS) entry which is preliminary data.</text>
</comment>
<dbReference type="Proteomes" id="UP000887159">
    <property type="component" value="Unassembled WGS sequence"/>
</dbReference>
<organism evidence="1 2">
    <name type="scientific">Trichonephila clavipes</name>
    <name type="common">Golden silk orbweaver</name>
    <name type="synonym">Nephila clavipes</name>
    <dbReference type="NCBI Taxonomy" id="2585209"/>
    <lineage>
        <taxon>Eukaryota</taxon>
        <taxon>Metazoa</taxon>
        <taxon>Ecdysozoa</taxon>
        <taxon>Arthropoda</taxon>
        <taxon>Chelicerata</taxon>
        <taxon>Arachnida</taxon>
        <taxon>Araneae</taxon>
        <taxon>Araneomorphae</taxon>
        <taxon>Entelegynae</taxon>
        <taxon>Araneoidea</taxon>
        <taxon>Nephilidae</taxon>
        <taxon>Trichonephila</taxon>
    </lineage>
</organism>
<evidence type="ECO:0000313" key="2">
    <source>
        <dbReference type="Proteomes" id="UP000887159"/>
    </source>
</evidence>
<accession>A0A8X6RZS6</accession>
<reference evidence="1" key="1">
    <citation type="submission" date="2020-08" db="EMBL/GenBank/DDBJ databases">
        <title>Multicomponent nature underlies the extraordinary mechanical properties of spider dragline silk.</title>
        <authorList>
            <person name="Kono N."/>
            <person name="Nakamura H."/>
            <person name="Mori M."/>
            <person name="Yoshida Y."/>
            <person name="Ohtoshi R."/>
            <person name="Malay A.D."/>
            <person name="Moran D.A.P."/>
            <person name="Tomita M."/>
            <person name="Numata K."/>
            <person name="Arakawa K."/>
        </authorList>
    </citation>
    <scope>NUCLEOTIDE SEQUENCE</scope>
</reference>
<keyword evidence="2" id="KW-1185">Reference proteome</keyword>
<protein>
    <submittedName>
        <fullName evidence="1">Uncharacterized protein</fullName>
    </submittedName>
</protein>
<dbReference type="EMBL" id="BMAU01021220">
    <property type="protein sequence ID" value="GFY00357.1"/>
    <property type="molecule type" value="Genomic_DNA"/>
</dbReference>
<name>A0A8X6RZS6_TRICX</name>
<dbReference type="AlphaFoldDB" id="A0A8X6RZS6"/>
<evidence type="ECO:0000313" key="1">
    <source>
        <dbReference type="EMBL" id="GFY00357.1"/>
    </source>
</evidence>
<sequence>MVLECERFLSVTSNYTRSFQLVGVQPLGFLSRPPVGVVTSKVPAIFGAPRHNGSAVAVFCIVWNGGFNICSWRHELRDICM</sequence>
<proteinExistence type="predicted"/>
<gene>
    <name evidence="1" type="ORF">TNCV_1663961</name>
</gene>